<feature type="compositionally biased region" description="Low complexity" evidence="2">
    <location>
        <begin position="1550"/>
        <end position="1564"/>
    </location>
</feature>
<feature type="coiled-coil region" evidence="1">
    <location>
        <begin position="2214"/>
        <end position="2266"/>
    </location>
</feature>
<feature type="coiled-coil region" evidence="1">
    <location>
        <begin position="2616"/>
        <end position="2836"/>
    </location>
</feature>
<feature type="compositionally biased region" description="Low complexity" evidence="2">
    <location>
        <begin position="313"/>
        <end position="322"/>
    </location>
</feature>
<feature type="region of interest" description="Disordered" evidence="2">
    <location>
        <begin position="3171"/>
        <end position="3197"/>
    </location>
</feature>
<proteinExistence type="predicted"/>
<feature type="region of interest" description="Disordered" evidence="2">
    <location>
        <begin position="480"/>
        <end position="636"/>
    </location>
</feature>
<feature type="compositionally biased region" description="Pro residues" evidence="2">
    <location>
        <begin position="138"/>
        <end position="157"/>
    </location>
</feature>
<feature type="compositionally biased region" description="Basic and acidic residues" evidence="2">
    <location>
        <begin position="481"/>
        <end position="512"/>
    </location>
</feature>
<dbReference type="PANTHER" id="PTHR38709">
    <property type="entry name" value="SI:CH73-193C12.2-RELATED"/>
    <property type="match status" value="1"/>
</dbReference>
<feature type="compositionally biased region" description="Low complexity" evidence="2">
    <location>
        <begin position="119"/>
        <end position="135"/>
    </location>
</feature>
<feature type="compositionally biased region" description="Low complexity" evidence="2">
    <location>
        <begin position="3127"/>
        <end position="3144"/>
    </location>
</feature>
<feature type="region of interest" description="Disordered" evidence="2">
    <location>
        <begin position="3067"/>
        <end position="3152"/>
    </location>
</feature>
<feature type="region of interest" description="Disordered" evidence="2">
    <location>
        <begin position="1825"/>
        <end position="1849"/>
    </location>
</feature>
<dbReference type="Gene3D" id="1.10.287.1490">
    <property type="match status" value="1"/>
</dbReference>
<feature type="region of interest" description="Disordered" evidence="2">
    <location>
        <begin position="2559"/>
        <end position="2582"/>
    </location>
</feature>
<feature type="coiled-coil region" evidence="1">
    <location>
        <begin position="1978"/>
        <end position="2188"/>
    </location>
</feature>
<reference evidence="3 4" key="1">
    <citation type="journal article" date="2015" name="Genome Biol. Evol.">
        <title>Comparative Genomics of a Bacterivorous Green Alga Reveals Evolutionary Causalities and Consequences of Phago-Mixotrophic Mode of Nutrition.</title>
        <authorList>
            <person name="Burns J.A."/>
            <person name="Paasch A."/>
            <person name="Narechania A."/>
            <person name="Kim E."/>
        </authorList>
    </citation>
    <scope>NUCLEOTIDE SEQUENCE [LARGE SCALE GENOMIC DNA]</scope>
    <source>
        <strain evidence="3 4">PLY_AMNH</strain>
    </source>
</reference>
<feature type="coiled-coil region" evidence="1">
    <location>
        <begin position="922"/>
        <end position="956"/>
    </location>
</feature>
<feature type="coiled-coil region" evidence="1">
    <location>
        <begin position="1002"/>
        <end position="1061"/>
    </location>
</feature>
<feature type="compositionally biased region" description="Polar residues" evidence="2">
    <location>
        <begin position="1565"/>
        <end position="1586"/>
    </location>
</feature>
<evidence type="ECO:0000256" key="1">
    <source>
        <dbReference type="SAM" id="Coils"/>
    </source>
</evidence>
<protein>
    <submittedName>
        <fullName evidence="3">Uncharacterized protein</fullName>
    </submittedName>
</protein>
<feature type="coiled-coil region" evidence="1">
    <location>
        <begin position="1391"/>
        <end position="1524"/>
    </location>
</feature>
<dbReference type="PANTHER" id="PTHR38709:SF1">
    <property type="entry name" value="DREBRIN"/>
    <property type="match status" value="1"/>
</dbReference>
<feature type="compositionally biased region" description="Basic and acidic residues" evidence="2">
    <location>
        <begin position="527"/>
        <end position="571"/>
    </location>
</feature>
<gene>
    <name evidence="3" type="ORF">CYMTET_6483</name>
</gene>
<feature type="coiled-coil region" evidence="1">
    <location>
        <begin position="1098"/>
        <end position="1139"/>
    </location>
</feature>
<feature type="region of interest" description="Disordered" evidence="2">
    <location>
        <begin position="101"/>
        <end position="322"/>
    </location>
</feature>
<feature type="compositionally biased region" description="Basic and acidic residues" evidence="2">
    <location>
        <begin position="2422"/>
        <end position="2440"/>
    </location>
</feature>
<feature type="compositionally biased region" description="Basic and acidic residues" evidence="2">
    <location>
        <begin position="602"/>
        <end position="624"/>
    </location>
</feature>
<evidence type="ECO:0000313" key="4">
    <source>
        <dbReference type="Proteomes" id="UP001190700"/>
    </source>
</evidence>
<feature type="region of interest" description="Disordered" evidence="2">
    <location>
        <begin position="2411"/>
        <end position="2442"/>
    </location>
</feature>
<organism evidence="3 4">
    <name type="scientific">Cymbomonas tetramitiformis</name>
    <dbReference type="NCBI Taxonomy" id="36881"/>
    <lineage>
        <taxon>Eukaryota</taxon>
        <taxon>Viridiplantae</taxon>
        <taxon>Chlorophyta</taxon>
        <taxon>Pyramimonadophyceae</taxon>
        <taxon>Pyramimonadales</taxon>
        <taxon>Pyramimonadaceae</taxon>
        <taxon>Cymbomonas</taxon>
    </lineage>
</organism>
<accession>A0AAE0LHU8</accession>
<feature type="compositionally biased region" description="Pro residues" evidence="2">
    <location>
        <begin position="208"/>
        <end position="220"/>
    </location>
</feature>
<feature type="coiled-coil region" evidence="1">
    <location>
        <begin position="1658"/>
        <end position="1718"/>
    </location>
</feature>
<evidence type="ECO:0000256" key="2">
    <source>
        <dbReference type="SAM" id="MobiDB-lite"/>
    </source>
</evidence>
<feature type="compositionally biased region" description="Polar residues" evidence="2">
    <location>
        <begin position="3073"/>
        <end position="3083"/>
    </location>
</feature>
<dbReference type="Proteomes" id="UP001190700">
    <property type="component" value="Unassembled WGS sequence"/>
</dbReference>
<feature type="coiled-coil region" evidence="1">
    <location>
        <begin position="2942"/>
        <end position="3050"/>
    </location>
</feature>
<feature type="compositionally biased region" description="Polar residues" evidence="2">
    <location>
        <begin position="196"/>
        <end position="207"/>
    </location>
</feature>
<sequence>MGFAVQLVVPNGKVPPVDCSLEVSRAGVRLTRGDTGAEQLFQFSFKQIKGWSLPKPGRVLLQALRSEGKYGEITIQARGPNPNALAQEIVRTLNTTAQGLLQERKTTSAPTGELKGAKDPPAAAGPSASSTAAKKPSSHPPMKAPAPPASKPGPPAGAKPSPTASKGASDLSPPVTRPSGYASAPAPQIRTGPGTAPTQRSRMSNLNQPPPPPAPTPSSTPSPGSGRDDDSRPKVGSVSAMRESLGRNPSVSSASSSSELEAAQRRIKELEMGQDTQKRLEQELAKMKEELKEKQQATSKLHSRLSESTMRDTTQLETTKQELQTAKQELQTANQELQTANQELKTANQESTEMAQALEAAEDERDQIEDNMVGETVRLKAELAEAQAGLERLQEEMKQESENQQAEVKQAQAQLEQAETALTEAQADGSSQDEISALQRELEAAKRQLKESEVEKTKKEAEVVRLKLELRDTSTLLDKAALQDKEHSQSLKEMHDELRAKNERQQELEAKLSMEQGQSQGVDDLQEALKTKESRERELEDMLAAERRVAREARERASRMESEAEDAKTQLEAKASSGDQSESEAKRLASELAEQKNMARQLKLEAAEAKEKMEGLASKMKEAAEELDQTAAERDAQATQVLQLRASLEQEKEVAAQQRAAAEGERATTAQLQASVGNEHAKILQLIQDLEAEKVKSAQLQAQADAAKFQELQLQASLQAKNQAQEKLQLLLEDANQQVLAKQTSFHKEIEAAKSGSELAEAAALKWKKVALHAQQNEKELETEVQELTSALELATNTCLEDNLTTEAKLREQEETEKMLEQARREITALEQQTAEKEDHIKDLSMQLDDTKSSALAAKQSDDAELERLRKENSELRQKLASAEEEVERLKKMAPPASAGPSSGDMEITRALDDLQGEREKVKRGDKELFELKMRVAELEDELKAEVSIREDLEESIQTGEGMPQIRGTRSVSKFEKYDAKMDKEVGELQLAVTDGEGGLPEEVARQQIARLEHQLTIHREKLEAVQRSADEMIEKITLENVEQVQRVAETQDELERLQNRLKSGYFVDDDEDVPEDVIEVESIEQAKGMLGRSMKRLRREIRRREEAETESQQLQDLLTAAREAKLKLVDKLDKTEEQSHKNEERALKLGVQLDARSRLREREDLADFGGSRFFGNFQVEGLSTALVGTQIQTEESRVSQLPPSLSKKGFLQISANSIQVVTADLTGRDVEEYVEGSEVLINFTLGSVVGWTVNRQQLLFHVMREDSGREEVCVSISPNMRGPVIGAMMRAFEHESNEAVIDSPHLLHVTFDSVVKIDGATRRRARDQQEVVPGLEDVAEALGSVQARLEQRLMMEARHSAPQEVREEMALVRQELEAVKAERLFYHKGCSELKKDKVQLKQELANLSEEYDDLQAEHTAQKVLTTKLKKERDEHMADLKGCQKRATRLELEVQKLHEAPSGPGEKEVYRLQDEIVAMEETQADLEAKLRGADHESTRQKMEMARLRTECANLKVECQRLSEIASQAISASMHKQLESEAGGSDQQDMSSAPAGTQAAASQAQDMSTSMTPCTSFSESSGSLLMDPKSTSRMAHLQDMSTSRSPRGSVITWKGLDTRDIGTDITRRGSMASIVEVDSDDSQDEKGVDNELLYFKLRVNELEEQLRKKEKVHTDTNSTGMANLEAEVQRLMAQVDVEKAKLEAEKIRFDAEMMKVEAQRVKQDSVAHQLVAPLETEKAQLVAEKGKLETGVQLMTSEMKRLKADVQKMTVERSQIDDDCKRLEEEKKRLVEDLQSEVSRLEFREKVIAGLQEELEQMKQAQAAVDEATGKRETEQEKLEEEQRLEREGSKKLEKELERLQQQLAEERNYALQQREMLEAQEKRAARGLEELELYRKYAEERVLALTEEKTELRMQLDMATGKEQEILQERIAMLEGLLERQRIVENDRIAEIKAEKDDIKRQLDMAIGLATHQENESIATLQLDKQALQERVASLSNDLYNANRRADERVQAVASEKFDATKRLDDQLSSAMDERRKLQESLTKLSEEQFNLQRQSAERLDQLMAEKRGLQERLTGLSARHFEVQTRLDKVVSEAGADKRALQAQLDDTLERLRKEGEEHAKMLDTAVTRQYRQAEQRVKEVQAESLALQRQLELQAETQETKADHQLSALRAEVRDMIQQMADMSSEKFQMQQELEAQLSDQAEIRMGLQQQLEDLRAASAMHKFDREQLEAEKLFVETEKADLQAQLSREKIKAQEQVETAINRQKRYADAVAEQLTAALERQQREAASRIAFVNEEKYDLQQQIADNIFVSDDASAAGRRSSIFQGDQRAQTLLEEMSALSSEKYDLQTKLESMVAALNTEKLELQRHVESLQAANAMEVGDLQAGVAEQVAKLQEIEAERLELEERAQQAETALQQSQEEHDQEMARQRQSGEERAMTLQESMERQQAMLDERLQTLRDENEELRAQLRAVIERSTEFTDRQVSDLQRDKAEMLQQMEDMSLKKFEQQQELEERLAALSSEKYNLTNQISEQMVRMGRRSTVLQGHIMQSVRRQTLAGGQPPALQPLQDPTKSKAGLQGPDEAISLRAKISGSSQRRESHPLRAVCFPGGCRQASERAVETAELSAKNAEDMAKAAEARIVATAEQLQQVKALQEAAAPEKDAQQWQLMQQLAKLQDQLQEERGLVVQEKQKKVEHDLQQLEQVQQLQRNLEAERAEVKRLDALRIDLAAEVREKDALMAERGSRGELELQQMQHIKQLHKDLEKERGEVRRLDAQALQLEGQLQLMRQTEAAQKRVMEEQEREQEQLQEQRDELELEVQQQRNLAEGQRLTGQADLVSHEAALQAGYEEREAALKSGFLEHESNLKSDFEEREAVLRADYAQREAALVADSEQREAALQRHLEQLDSDFFEKAIESTNEKSAVKAMEAGRWQAEQARQVLEEEKMQAVGEMRTLEQQKMQLEEERWQVMQEKRAVEEHLNQLMEDKIKAETVYRQQAKELESKNEELRAQNVERGIAEAKANTSLRGALQELQLLERENSAMAGRMKELGVSEDDLTMIRQLSSSSSKPQPSVATTSPEGAEFFTPRASLALPPTSTGTDYPAASSGPPPRPRPGHSEEGVSPPLSAAASAGAGSPLSGGTEGARPGTEMLDVLRGQVDSVLSTLTTSSLSTKPHAAAPPKTPKVEQPVASPAHSPMPFGTSMGSMYSAPTGYGSIAQPARTFSPAPRPDMLSSTSFSDNGHGAMEERVEKAAAADGVQQRQRALLTELSFMRQELQATQKTEQKKYTAHVEFSGTPHVAAAATPRSSHKQLLGVIDGILEIVQER</sequence>
<evidence type="ECO:0000313" key="3">
    <source>
        <dbReference type="EMBL" id="KAK3285931.1"/>
    </source>
</evidence>
<dbReference type="GO" id="GO:0005856">
    <property type="term" value="C:cytoskeleton"/>
    <property type="evidence" value="ECO:0007669"/>
    <property type="project" value="TreeGrafter"/>
</dbReference>
<feature type="coiled-coil region" evidence="1">
    <location>
        <begin position="771"/>
        <end position="893"/>
    </location>
</feature>
<keyword evidence="4" id="KW-1185">Reference proteome</keyword>
<feature type="region of interest" description="Disordered" evidence="2">
    <location>
        <begin position="1532"/>
        <end position="1586"/>
    </location>
</feature>
<keyword evidence="1" id="KW-0175">Coiled coil</keyword>
<feature type="compositionally biased region" description="Low complexity" evidence="2">
    <location>
        <begin position="3171"/>
        <end position="3184"/>
    </location>
</feature>
<comment type="caution">
    <text evidence="3">The sequence shown here is derived from an EMBL/GenBank/DDBJ whole genome shotgun (WGS) entry which is preliminary data.</text>
</comment>
<name>A0AAE0LHU8_9CHLO</name>
<dbReference type="EMBL" id="LGRX02001560">
    <property type="protein sequence ID" value="KAK3285931.1"/>
    <property type="molecule type" value="Genomic_DNA"/>
</dbReference>
<feature type="compositionally biased region" description="Basic and acidic residues" evidence="2">
    <location>
        <begin position="262"/>
        <end position="295"/>
    </location>
</feature>
<feature type="compositionally biased region" description="Basic and acidic residues" evidence="2">
    <location>
        <begin position="1827"/>
        <end position="1849"/>
    </location>
</feature>